<evidence type="ECO:0000256" key="1">
    <source>
        <dbReference type="SAM" id="MobiDB-lite"/>
    </source>
</evidence>
<accession>A0A6P3W5Y3</accession>
<dbReference type="Pfam" id="PF15029">
    <property type="entry name" value="TMEM174"/>
    <property type="match status" value="1"/>
</dbReference>
<evidence type="ECO:0000313" key="4">
    <source>
        <dbReference type="RefSeq" id="XP_012689262.1"/>
    </source>
</evidence>
<keyword evidence="3" id="KW-1185">Reference proteome</keyword>
<dbReference type="OrthoDB" id="9931655at2759"/>
<evidence type="ECO:0000313" key="3">
    <source>
        <dbReference type="Proteomes" id="UP000515152"/>
    </source>
</evidence>
<keyword evidence="2" id="KW-1133">Transmembrane helix</keyword>
<dbReference type="Proteomes" id="UP000515152">
    <property type="component" value="Chromosome 12"/>
</dbReference>
<sequence length="265" mass="28421">MKRFGLKDLWKVTAGQAGGAAATTDTNISQSSPSSRPNHRPDPADLTLSVITSLPGPPQGRVDAQVSDGDKTGATLLFSGIFLALVGMTFTAMGWINYDVSLAFEWTQLLGPILLSVGGTFVLISVCKFRMLSCQACRQREDGGRAEDAEVAHSQSFVFTGINQPITFHRATVVQYIPPPYASVTQEQQVSVSSPPLYCSVCPLESPALVSSDCLAPSALSSRRESRNPTGGEEEEDKKNTDEEDGVFPPAYDDLYPALPSDNDT</sequence>
<dbReference type="PANTHER" id="PTHR31020:SF1">
    <property type="entry name" value="TRANSMEMBRANE PROTEIN 174"/>
    <property type="match status" value="1"/>
</dbReference>
<feature type="compositionally biased region" description="Acidic residues" evidence="1">
    <location>
        <begin position="232"/>
        <end position="246"/>
    </location>
</feature>
<organism evidence="3 4">
    <name type="scientific">Clupea harengus</name>
    <name type="common">Atlantic herring</name>
    <dbReference type="NCBI Taxonomy" id="7950"/>
    <lineage>
        <taxon>Eukaryota</taxon>
        <taxon>Metazoa</taxon>
        <taxon>Chordata</taxon>
        <taxon>Craniata</taxon>
        <taxon>Vertebrata</taxon>
        <taxon>Euteleostomi</taxon>
        <taxon>Actinopterygii</taxon>
        <taxon>Neopterygii</taxon>
        <taxon>Teleostei</taxon>
        <taxon>Clupei</taxon>
        <taxon>Clupeiformes</taxon>
        <taxon>Clupeoidei</taxon>
        <taxon>Clupeidae</taxon>
        <taxon>Clupea</taxon>
    </lineage>
</organism>
<feature type="region of interest" description="Disordered" evidence="1">
    <location>
        <begin position="218"/>
        <end position="265"/>
    </location>
</feature>
<dbReference type="RefSeq" id="XP_012689262.1">
    <property type="nucleotide sequence ID" value="XM_012833808.3"/>
</dbReference>
<dbReference type="InterPro" id="IPR027835">
    <property type="entry name" value="TMEM174"/>
</dbReference>
<dbReference type="GeneID" id="105905731"/>
<dbReference type="PANTHER" id="PTHR31020">
    <property type="entry name" value="TRANSMEMBRANE PROTEIN 174"/>
    <property type="match status" value="1"/>
</dbReference>
<name>A0A6P3W5Y3_CLUHA</name>
<evidence type="ECO:0000256" key="2">
    <source>
        <dbReference type="SAM" id="Phobius"/>
    </source>
</evidence>
<feature type="transmembrane region" description="Helical" evidence="2">
    <location>
        <begin position="109"/>
        <end position="129"/>
    </location>
</feature>
<dbReference type="AlphaFoldDB" id="A0A6P3W5Y3"/>
<dbReference type="CTD" id="134288"/>
<protein>
    <submittedName>
        <fullName evidence="4">Transmembrane protein 174</fullName>
    </submittedName>
</protein>
<proteinExistence type="predicted"/>
<reference evidence="4" key="1">
    <citation type="submission" date="2025-08" db="UniProtKB">
        <authorList>
            <consortium name="RefSeq"/>
        </authorList>
    </citation>
    <scope>IDENTIFICATION</scope>
</reference>
<feature type="transmembrane region" description="Helical" evidence="2">
    <location>
        <begin position="76"/>
        <end position="97"/>
    </location>
</feature>
<keyword evidence="2 4" id="KW-0812">Transmembrane</keyword>
<dbReference type="KEGG" id="char:105905731"/>
<keyword evidence="2" id="KW-0472">Membrane</keyword>
<feature type="compositionally biased region" description="Polar residues" evidence="1">
    <location>
        <begin position="25"/>
        <end position="36"/>
    </location>
</feature>
<gene>
    <name evidence="4" type="primary">tmem174</name>
</gene>
<feature type="region of interest" description="Disordered" evidence="1">
    <location>
        <begin position="16"/>
        <end position="45"/>
    </location>
</feature>